<name>A0A0V7ZGY1_9CYAN</name>
<dbReference type="Proteomes" id="UP000053372">
    <property type="component" value="Unassembled WGS sequence"/>
</dbReference>
<keyword evidence="2" id="KW-1185">Reference proteome</keyword>
<gene>
    <name evidence="1" type="ORF">BC008_15245</name>
</gene>
<dbReference type="AlphaFoldDB" id="A0A0V7ZGY1"/>
<protein>
    <submittedName>
        <fullName evidence="1">Uncharacterized protein</fullName>
    </submittedName>
</protein>
<accession>A0A0V7ZGY1</accession>
<evidence type="ECO:0000313" key="2">
    <source>
        <dbReference type="Proteomes" id="UP000053372"/>
    </source>
</evidence>
<dbReference type="EMBL" id="LMTZ01000131">
    <property type="protein sequence ID" value="KST63811.1"/>
    <property type="molecule type" value="Genomic_DNA"/>
</dbReference>
<evidence type="ECO:0000313" key="1">
    <source>
        <dbReference type="EMBL" id="KST63811.1"/>
    </source>
</evidence>
<sequence>MSSRILTFYPQSSHVANNNQTEFKYIQEYSLFLSIRERKYGYSSFNEVFLQAIDTDIPNKVMNTLKSKPKALNSI</sequence>
<comment type="caution">
    <text evidence="1">The sequence shown here is derived from an EMBL/GenBank/DDBJ whole genome shotgun (WGS) entry which is preliminary data.</text>
</comment>
<reference evidence="1 2" key="1">
    <citation type="journal article" date="2015" name="Genome Announc.">
        <title>Draft Genome of the Euendolithic (true boring) Cyanobacterium Mastigocoleus testarum strain BC008.</title>
        <authorList>
            <person name="Guida B.S."/>
            <person name="Garcia-Pichel F."/>
        </authorList>
    </citation>
    <scope>NUCLEOTIDE SEQUENCE [LARGE SCALE GENOMIC DNA]</scope>
    <source>
        <strain evidence="1 2">BC008</strain>
    </source>
</reference>
<organism evidence="1 2">
    <name type="scientific">Mastigocoleus testarum BC008</name>
    <dbReference type="NCBI Taxonomy" id="371196"/>
    <lineage>
        <taxon>Bacteria</taxon>
        <taxon>Bacillati</taxon>
        <taxon>Cyanobacteriota</taxon>
        <taxon>Cyanophyceae</taxon>
        <taxon>Nostocales</taxon>
        <taxon>Hapalosiphonaceae</taxon>
        <taxon>Mastigocoleus</taxon>
    </lineage>
</organism>
<proteinExistence type="predicted"/>